<evidence type="ECO:0000256" key="3">
    <source>
        <dbReference type="ARBA" id="ARBA00025466"/>
    </source>
</evidence>
<feature type="domain" description="Myb/SANT-like DNA-binding" evidence="4">
    <location>
        <begin position="3"/>
        <end position="68"/>
    </location>
</feature>
<dbReference type="Pfam" id="PF13873">
    <property type="entry name" value="Myb_DNA-bind_5"/>
    <property type="match status" value="1"/>
</dbReference>
<comment type="subunit">
    <text evidence="1">Self-associates forming complexes of several hundred monomers.</text>
</comment>
<name>A0A087UBX7_STEMI</name>
<comment type="function">
    <text evidence="3">Involved in transvection phenomena (= synapsis-dependent gene expression), where the synaptic pairing of chromosomes carrying genes with which zeste interacts influences the expression of these genes. Zeste binds to DNA and stimulates transcription from a nearby promoter.</text>
</comment>
<accession>A0A087UBX7</accession>
<evidence type="ECO:0000313" key="6">
    <source>
        <dbReference type="Proteomes" id="UP000054359"/>
    </source>
</evidence>
<evidence type="ECO:0000256" key="2">
    <source>
        <dbReference type="ARBA" id="ARBA00016807"/>
    </source>
</evidence>
<proteinExistence type="predicted"/>
<reference evidence="5 6" key="1">
    <citation type="submission" date="2013-11" db="EMBL/GenBank/DDBJ databases">
        <title>Genome sequencing of Stegodyphus mimosarum.</title>
        <authorList>
            <person name="Bechsgaard J."/>
        </authorList>
    </citation>
    <scope>NUCLEOTIDE SEQUENCE [LARGE SCALE GENOMIC DNA]</scope>
</reference>
<evidence type="ECO:0000259" key="4">
    <source>
        <dbReference type="Pfam" id="PF13873"/>
    </source>
</evidence>
<gene>
    <name evidence="5" type="ORF">X975_18454</name>
</gene>
<dbReference type="InterPro" id="IPR028002">
    <property type="entry name" value="Myb_DNA-bind_5"/>
</dbReference>
<dbReference type="Proteomes" id="UP000054359">
    <property type="component" value="Unassembled WGS sequence"/>
</dbReference>
<dbReference type="AlphaFoldDB" id="A0A087UBX7"/>
<organism evidence="5 6">
    <name type="scientific">Stegodyphus mimosarum</name>
    <name type="common">African social velvet spider</name>
    <dbReference type="NCBI Taxonomy" id="407821"/>
    <lineage>
        <taxon>Eukaryota</taxon>
        <taxon>Metazoa</taxon>
        <taxon>Ecdysozoa</taxon>
        <taxon>Arthropoda</taxon>
        <taxon>Chelicerata</taxon>
        <taxon>Arachnida</taxon>
        <taxon>Araneae</taxon>
        <taxon>Araneomorphae</taxon>
        <taxon>Entelegynae</taxon>
        <taxon>Eresoidea</taxon>
        <taxon>Eresidae</taxon>
        <taxon>Stegodyphus</taxon>
    </lineage>
</organism>
<evidence type="ECO:0000256" key="1">
    <source>
        <dbReference type="ARBA" id="ARBA00011764"/>
    </source>
</evidence>
<feature type="non-terminal residue" evidence="5">
    <location>
        <position position="131"/>
    </location>
</feature>
<dbReference type="EMBL" id="KK119137">
    <property type="protein sequence ID" value="KFM74866.1"/>
    <property type="molecule type" value="Genomic_DNA"/>
</dbReference>
<sequence length="131" mass="14584">MTLLSCIENKPELVRGHLGGTNMTLTDIEKAWDQVAAEITNLGLGIKRSGSDIKRKWIDLKCRTKKKAKAVEKEPNKEGEQKLSEVDKRVLSVLRNLKTLEGEHVVSNEVIPSIPNSKKEGTVIYLTSTES</sequence>
<evidence type="ECO:0000313" key="5">
    <source>
        <dbReference type="EMBL" id="KFM74866.1"/>
    </source>
</evidence>
<protein>
    <recommendedName>
        <fullName evidence="2">Regulatory protein zeste</fullName>
    </recommendedName>
</protein>
<dbReference type="OrthoDB" id="6748976at2759"/>
<keyword evidence="6" id="KW-1185">Reference proteome</keyword>